<dbReference type="CDD" id="cd02518">
    <property type="entry name" value="GT2_SpsF"/>
    <property type="match status" value="1"/>
</dbReference>
<reference evidence="1 2" key="1">
    <citation type="submission" date="2018-09" db="EMBL/GenBank/DDBJ databases">
        <title>Hymenobacter medium sp. nov., isolated from R2A medium.</title>
        <authorList>
            <person name="Yingchao G."/>
        </authorList>
    </citation>
    <scope>NUCLEOTIDE SEQUENCE [LARGE SCALE GENOMIC DNA]</scope>
    <source>
        <strain evidence="2">sh-6</strain>
    </source>
</reference>
<dbReference type="EMBL" id="CP032317">
    <property type="protein sequence ID" value="AYA36685.1"/>
    <property type="molecule type" value="Genomic_DNA"/>
</dbReference>
<proteinExistence type="predicted"/>
<keyword evidence="2" id="KW-1185">Reference proteome</keyword>
<evidence type="ECO:0000313" key="1">
    <source>
        <dbReference type="EMBL" id="AYA36685.1"/>
    </source>
</evidence>
<accession>A0A3B7QYK9</accession>
<dbReference type="OrthoDB" id="9815559at2"/>
<dbReference type="PANTHER" id="PTHR42866">
    <property type="entry name" value="3-DEOXY-MANNO-OCTULOSONATE CYTIDYLYLTRANSFERASE"/>
    <property type="match status" value="1"/>
</dbReference>
<dbReference type="Gene3D" id="3.90.550.10">
    <property type="entry name" value="Spore Coat Polysaccharide Biosynthesis Protein SpsA, Chain A"/>
    <property type="match status" value="1"/>
</dbReference>
<dbReference type="Proteomes" id="UP000262802">
    <property type="component" value="Chromosome"/>
</dbReference>
<dbReference type="RefSeq" id="WP_119444263.1">
    <property type="nucleotide sequence ID" value="NZ_CP032317.1"/>
</dbReference>
<sequence length="247" mass="26443">MDNSLTPLRVGALVQARMGSTRLPGKSLMPLPLGSATSVLSHVLARAQAAKQVHAVVVATSALPTDDAIAHAAQACGVAVYRGDEQDVLRRFNEAAQAHQLDVVVRLTGDNPAIDPGYLDRAVAAHLASKADYTLTTGLPLGANFEVLSQQALAAAFAQATAAEEREHVTPYLRRHPELFRLQTLDFGTAAVPATLRLTLDYPSDYALLHLLFSTLPPGFDLAAVGKLLRLHPWLAHINDQNTQVKV</sequence>
<dbReference type="PANTHER" id="PTHR42866:SF1">
    <property type="entry name" value="SPORE COAT POLYSACCHARIDE BIOSYNTHESIS PROTEIN SPSF"/>
    <property type="match status" value="1"/>
</dbReference>
<organism evidence="1 2">
    <name type="scientific">Hymenobacter oligotrophus</name>
    <dbReference type="NCBI Taxonomy" id="2319843"/>
    <lineage>
        <taxon>Bacteria</taxon>
        <taxon>Pseudomonadati</taxon>
        <taxon>Bacteroidota</taxon>
        <taxon>Cytophagia</taxon>
        <taxon>Cytophagales</taxon>
        <taxon>Hymenobacteraceae</taxon>
        <taxon>Hymenobacter</taxon>
    </lineage>
</organism>
<dbReference type="KEGG" id="hyh:D3Y59_06220"/>
<dbReference type="InterPro" id="IPR029044">
    <property type="entry name" value="Nucleotide-diphossugar_trans"/>
</dbReference>
<dbReference type="AlphaFoldDB" id="A0A3B7QYK9"/>
<dbReference type="InterPro" id="IPR003329">
    <property type="entry name" value="Cytidylyl_trans"/>
</dbReference>
<dbReference type="SUPFAM" id="SSF53448">
    <property type="entry name" value="Nucleotide-diphospho-sugar transferases"/>
    <property type="match status" value="1"/>
</dbReference>
<evidence type="ECO:0000313" key="2">
    <source>
        <dbReference type="Proteomes" id="UP000262802"/>
    </source>
</evidence>
<dbReference type="Pfam" id="PF02348">
    <property type="entry name" value="CTP_transf_3"/>
    <property type="match status" value="1"/>
</dbReference>
<evidence type="ECO:0008006" key="3">
    <source>
        <dbReference type="Google" id="ProtNLM"/>
    </source>
</evidence>
<protein>
    <recommendedName>
        <fullName evidence="3">Acylneuraminate cytidylyltransferase</fullName>
    </recommendedName>
</protein>
<dbReference type="GO" id="GO:0005829">
    <property type="term" value="C:cytosol"/>
    <property type="evidence" value="ECO:0007669"/>
    <property type="project" value="TreeGrafter"/>
</dbReference>
<gene>
    <name evidence="1" type="ORF">D3Y59_06220</name>
</gene>
<name>A0A3B7QYK9_9BACT</name>